<dbReference type="InterPro" id="IPR040442">
    <property type="entry name" value="Pyrv_kinase-like_dom_sf"/>
</dbReference>
<comment type="similarity">
    <text evidence="3 13">Belongs to the pyruvate kinase family.</text>
</comment>
<evidence type="ECO:0000256" key="2">
    <source>
        <dbReference type="ARBA" id="ARBA00004997"/>
    </source>
</evidence>
<dbReference type="GO" id="GO:0004743">
    <property type="term" value="F:pyruvate kinase activity"/>
    <property type="evidence" value="ECO:0007669"/>
    <property type="project" value="UniProtKB-EC"/>
</dbReference>
<keyword evidence="11 13" id="KW-0324">Glycolysis</keyword>
<dbReference type="InterPro" id="IPR011037">
    <property type="entry name" value="Pyrv_Knase-like_insert_dom_sf"/>
</dbReference>
<dbReference type="EC" id="2.7.1.40" evidence="4 13"/>
<keyword evidence="7" id="KW-0547">Nucleotide-binding</keyword>
<dbReference type="GO" id="GO:0016301">
    <property type="term" value="F:kinase activity"/>
    <property type="evidence" value="ECO:0007669"/>
    <property type="project" value="UniProtKB-KW"/>
</dbReference>
<evidence type="ECO:0000256" key="8">
    <source>
        <dbReference type="ARBA" id="ARBA00022777"/>
    </source>
</evidence>
<evidence type="ECO:0000256" key="4">
    <source>
        <dbReference type="ARBA" id="ARBA00012142"/>
    </source>
</evidence>
<proteinExistence type="inferred from homology"/>
<protein>
    <recommendedName>
        <fullName evidence="4 13">Pyruvate kinase</fullName>
        <ecNumber evidence="4 13">2.7.1.40</ecNumber>
    </recommendedName>
</protein>
<gene>
    <name evidence="15" type="ORF">RMAR00112_LOCUS11705</name>
</gene>
<dbReference type="GO" id="GO:0005524">
    <property type="term" value="F:ATP binding"/>
    <property type="evidence" value="ECO:0007669"/>
    <property type="project" value="UniProtKB-KW"/>
</dbReference>
<sequence>MSVSSWVRFGSVAIGTGRIAWSSGSMRSMSSMMNLGNLVRSQTVAQEEGLLPSTKIVCTIGPVSESEVMIPRMIHSGMTCMRINCSHATFEEQKNRIQRLQKAVANIGVEKSVVPVPVLLDIKGPSIRTGFLEGPLQGKNKVQLEKGKPITIRTDVVYDSYKGHSGEISVSYPKLHDELTINDVVLVDDGVIELVVKSISTGKVECEVIEGGILGEKKGLNLPGVATGVEFMTEKDKKDLDHGVGELGVDFVAASFVRGPDVIRAFRKYLDENCGPHGKEVGIVAKIENEEGLINYDEILEEVEGIMVARGDLGVEIPTEKLFLMQKLMIQRANEAGKFVINCTQMLDSMMDNPRPTRAEALDVANAVLDGADATMLSGESAGGRFPEKSVSTMREIVTEADDAFSRQTVPAPAAGRKGVLALRSSKAKMALECAVSNKASLFIVLPQSPEEIEETYDIAHELARARPWAPVSGPIKIVVIGGFGTDFEAGKSHGREPGTTFRQLAIRSNCFPLRPSSGDFEKLSAREAMEMVKESKLLSSKPGHVACIVHPRQKPYIFVPGSRNQSSPNAS</sequence>
<name>A0A7S3ECX3_9RHOD</name>
<keyword evidence="6" id="KW-0479">Metal-binding</keyword>
<dbReference type="SUPFAM" id="SSF50800">
    <property type="entry name" value="PK beta-barrel domain-like"/>
    <property type="match status" value="1"/>
</dbReference>
<reference evidence="15" key="1">
    <citation type="submission" date="2021-01" db="EMBL/GenBank/DDBJ databases">
        <authorList>
            <person name="Corre E."/>
            <person name="Pelletier E."/>
            <person name="Niang G."/>
            <person name="Scheremetjew M."/>
            <person name="Finn R."/>
            <person name="Kale V."/>
            <person name="Holt S."/>
            <person name="Cochrane G."/>
            <person name="Meng A."/>
            <person name="Brown T."/>
            <person name="Cohen L."/>
        </authorList>
    </citation>
    <scope>NUCLEOTIDE SEQUENCE</scope>
    <source>
        <strain evidence="15">CCMP 769</strain>
    </source>
</reference>
<dbReference type="InterPro" id="IPR018209">
    <property type="entry name" value="Pyrv_Knase_AS"/>
</dbReference>
<keyword evidence="8 13" id="KW-0418">Kinase</keyword>
<keyword evidence="12" id="KW-0670">Pyruvate</keyword>
<evidence type="ECO:0000256" key="6">
    <source>
        <dbReference type="ARBA" id="ARBA00022723"/>
    </source>
</evidence>
<dbReference type="PRINTS" id="PR01050">
    <property type="entry name" value="PYRUVTKNASE"/>
</dbReference>
<dbReference type="PROSITE" id="PS00110">
    <property type="entry name" value="PYRUVATE_KINASE"/>
    <property type="match status" value="1"/>
</dbReference>
<dbReference type="Gene3D" id="3.40.1380.20">
    <property type="entry name" value="Pyruvate kinase, C-terminal domain"/>
    <property type="match status" value="1"/>
</dbReference>
<comment type="cofactor">
    <cofactor evidence="1">
        <name>K(+)</name>
        <dbReference type="ChEBI" id="CHEBI:29103"/>
    </cofactor>
</comment>
<dbReference type="FunFam" id="2.40.33.10:FF:000001">
    <property type="entry name" value="Pyruvate kinase"/>
    <property type="match status" value="1"/>
</dbReference>
<evidence type="ECO:0000313" key="15">
    <source>
        <dbReference type="EMBL" id="CAE0043730.1"/>
    </source>
</evidence>
<keyword evidence="10 13" id="KW-0460">Magnesium</keyword>
<evidence type="ECO:0000256" key="13">
    <source>
        <dbReference type="RuleBase" id="RU000504"/>
    </source>
</evidence>
<evidence type="ECO:0000259" key="14">
    <source>
        <dbReference type="Pfam" id="PF00224"/>
    </source>
</evidence>
<dbReference type="GO" id="GO:0030955">
    <property type="term" value="F:potassium ion binding"/>
    <property type="evidence" value="ECO:0007669"/>
    <property type="project" value="InterPro"/>
</dbReference>
<evidence type="ECO:0000256" key="7">
    <source>
        <dbReference type="ARBA" id="ARBA00022741"/>
    </source>
</evidence>
<dbReference type="EMBL" id="HBHW01015285">
    <property type="protein sequence ID" value="CAE0043730.1"/>
    <property type="molecule type" value="Transcribed_RNA"/>
</dbReference>
<evidence type="ECO:0000256" key="3">
    <source>
        <dbReference type="ARBA" id="ARBA00008663"/>
    </source>
</evidence>
<evidence type="ECO:0000256" key="11">
    <source>
        <dbReference type="ARBA" id="ARBA00023152"/>
    </source>
</evidence>
<dbReference type="Gene3D" id="2.40.33.10">
    <property type="entry name" value="PK beta-barrel domain-like"/>
    <property type="match status" value="1"/>
</dbReference>
<dbReference type="NCBIfam" id="TIGR01064">
    <property type="entry name" value="pyruv_kin"/>
    <property type="match status" value="1"/>
</dbReference>
<comment type="catalytic activity">
    <reaction evidence="13">
        <text>pyruvate + ATP = phosphoenolpyruvate + ADP + H(+)</text>
        <dbReference type="Rhea" id="RHEA:18157"/>
        <dbReference type="ChEBI" id="CHEBI:15361"/>
        <dbReference type="ChEBI" id="CHEBI:15378"/>
        <dbReference type="ChEBI" id="CHEBI:30616"/>
        <dbReference type="ChEBI" id="CHEBI:58702"/>
        <dbReference type="ChEBI" id="CHEBI:456216"/>
        <dbReference type="EC" id="2.7.1.40"/>
    </reaction>
</comment>
<dbReference type="GO" id="GO:0000287">
    <property type="term" value="F:magnesium ion binding"/>
    <property type="evidence" value="ECO:0007669"/>
    <property type="project" value="InterPro"/>
</dbReference>
<evidence type="ECO:0000256" key="5">
    <source>
        <dbReference type="ARBA" id="ARBA00022679"/>
    </source>
</evidence>
<evidence type="ECO:0000256" key="9">
    <source>
        <dbReference type="ARBA" id="ARBA00022840"/>
    </source>
</evidence>
<dbReference type="InterPro" id="IPR001697">
    <property type="entry name" value="Pyr_Knase"/>
</dbReference>
<feature type="domain" description="Pyruvate kinase barrel" evidence="14">
    <location>
        <begin position="53"/>
        <end position="391"/>
    </location>
</feature>
<accession>A0A7S3ECX3</accession>
<dbReference type="SUPFAM" id="SSF51621">
    <property type="entry name" value="Phosphoenolpyruvate/pyruvate domain"/>
    <property type="match status" value="1"/>
</dbReference>
<dbReference type="Gene3D" id="3.20.20.60">
    <property type="entry name" value="Phosphoenolpyruvate-binding domains"/>
    <property type="match status" value="1"/>
</dbReference>
<dbReference type="Pfam" id="PF00224">
    <property type="entry name" value="PK"/>
    <property type="match status" value="1"/>
</dbReference>
<keyword evidence="5 13" id="KW-0808">Transferase</keyword>
<keyword evidence="9" id="KW-0067">ATP-binding</keyword>
<comment type="pathway">
    <text evidence="2 13">Carbohydrate degradation; glycolysis; pyruvate from D-glyceraldehyde 3-phosphate: step 5/5.</text>
</comment>
<dbReference type="InterPro" id="IPR015806">
    <property type="entry name" value="Pyrv_Knase_insert_dom_sf"/>
</dbReference>
<dbReference type="PANTHER" id="PTHR11817">
    <property type="entry name" value="PYRUVATE KINASE"/>
    <property type="match status" value="1"/>
</dbReference>
<dbReference type="InterPro" id="IPR015793">
    <property type="entry name" value="Pyrv_Knase_brl"/>
</dbReference>
<evidence type="ECO:0000256" key="12">
    <source>
        <dbReference type="ARBA" id="ARBA00023317"/>
    </source>
</evidence>
<evidence type="ECO:0000256" key="10">
    <source>
        <dbReference type="ARBA" id="ARBA00022842"/>
    </source>
</evidence>
<dbReference type="InterPro" id="IPR015813">
    <property type="entry name" value="Pyrv/PenolPyrv_kinase-like_dom"/>
</dbReference>
<dbReference type="InterPro" id="IPR036918">
    <property type="entry name" value="Pyrv_Knase_C_sf"/>
</dbReference>
<organism evidence="15">
    <name type="scientific">Rhodosorus marinus</name>
    <dbReference type="NCBI Taxonomy" id="101924"/>
    <lineage>
        <taxon>Eukaryota</taxon>
        <taxon>Rhodophyta</taxon>
        <taxon>Stylonematophyceae</taxon>
        <taxon>Stylonematales</taxon>
        <taxon>Stylonemataceae</taxon>
        <taxon>Rhodosorus</taxon>
    </lineage>
</organism>
<evidence type="ECO:0000256" key="1">
    <source>
        <dbReference type="ARBA" id="ARBA00001958"/>
    </source>
</evidence>
<dbReference type="UniPathway" id="UPA00109">
    <property type="reaction ID" value="UER00188"/>
</dbReference>
<dbReference type="AlphaFoldDB" id="A0A7S3ECX3"/>